<protein>
    <recommendedName>
        <fullName evidence="5">BZIP domain-containing protein</fullName>
    </recommendedName>
</protein>
<dbReference type="InParanoid" id="A0A0G4FM01"/>
<feature type="region of interest" description="Disordered" evidence="2">
    <location>
        <begin position="635"/>
        <end position="665"/>
    </location>
</feature>
<feature type="region of interest" description="Disordered" evidence="2">
    <location>
        <begin position="427"/>
        <end position="460"/>
    </location>
</feature>
<feature type="region of interest" description="Disordered" evidence="2">
    <location>
        <begin position="594"/>
        <end position="619"/>
    </location>
</feature>
<accession>A0A0G4FM01</accession>
<evidence type="ECO:0000256" key="2">
    <source>
        <dbReference type="SAM" id="MobiDB-lite"/>
    </source>
</evidence>
<feature type="compositionally biased region" description="Low complexity" evidence="2">
    <location>
        <begin position="601"/>
        <end position="610"/>
    </location>
</feature>
<dbReference type="CDD" id="cd14686">
    <property type="entry name" value="bZIP"/>
    <property type="match status" value="1"/>
</dbReference>
<sequence length="712" mass="76779">MAGPQHNGLAALAQDAFERLAGVHGGAANVPFEAFRDALYQTNAPHLYGDTLPMAVEKLYESFYASHVSQHHAMVPNYPYGQPMGGGQYDGSITTAISRSVPVSFDAEQIKEIVQRLLKEAGNEGGFWSMDTWQVIQDDLHYVREFHYETRPELVSWMLESSGFVFKRGEGMPGRVLATCQPEFTDNLQMSHQNGKPFLRFKMASKLGITTVLGVPIRSYSDNTVTHVLAFYGGPEIAKNDSHRIWHVMQKLTSHGQLAEWLRQCSGSPLIKPKKRAVADIPDISLDDSSKRRRSGGGGGGGGGGSSRKCPHNGSEECDCRACIRIRRNRELSRREQRRRKEALEAIGPLRASLHEKEQLLEAKEKELHLKNLEIQMLRESIKKAGYDTPPPPMPPMRQESPTEPSYSTMDAFTNPQPHPPHFPSVAPFAPPPPPHPHPAPSSLFPHPHTHTPAPGLRAPSPSPPFLNADTEDMIHVAEGFIKSNDDTNGADGVGPPTMSLFGGGADAPFDGLLGGEAGSPDLQTESRNSGNVEIEELDDETVLLDQQGARKASSADRAPAPFMLPTSAPPFSYSQPRDARVGSTIVGGYPVDGPPQKATSSSSVAASAVPGGGGDVGQQRSDFLDDFCGWLSKQVSRPDTTTPTPTAPFATSAASAPAAAAGAAADPSLQCKRLEVLESTLSAVSAVLRNLDNPSALQQMPLPFVKKEEKG</sequence>
<dbReference type="AlphaFoldDB" id="A0A0G4FM01"/>
<keyword evidence="1" id="KW-0175">Coiled coil</keyword>
<feature type="region of interest" description="Disordered" evidence="2">
    <location>
        <begin position="281"/>
        <end position="316"/>
    </location>
</feature>
<dbReference type="VEuPathDB" id="CryptoDB:Vbra_2216"/>
<feature type="compositionally biased region" description="Gly residues" evidence="2">
    <location>
        <begin position="296"/>
        <end position="306"/>
    </location>
</feature>
<keyword evidence="4" id="KW-1185">Reference proteome</keyword>
<evidence type="ECO:0000313" key="4">
    <source>
        <dbReference type="Proteomes" id="UP000041254"/>
    </source>
</evidence>
<evidence type="ECO:0000313" key="3">
    <source>
        <dbReference type="EMBL" id="CEM14964.1"/>
    </source>
</evidence>
<dbReference type="EMBL" id="CDMY01000462">
    <property type="protein sequence ID" value="CEM14964.1"/>
    <property type="molecule type" value="Genomic_DNA"/>
</dbReference>
<gene>
    <name evidence="3" type="ORF">Vbra_2216</name>
</gene>
<name>A0A0G4FM01_VITBC</name>
<reference evidence="3 4" key="1">
    <citation type="submission" date="2014-11" db="EMBL/GenBank/DDBJ databases">
        <authorList>
            <person name="Zhu J."/>
            <person name="Qi W."/>
            <person name="Song R."/>
        </authorList>
    </citation>
    <scope>NUCLEOTIDE SEQUENCE [LARGE SCALE GENOMIC DNA]</scope>
</reference>
<feature type="coiled-coil region" evidence="1">
    <location>
        <begin position="354"/>
        <end position="381"/>
    </location>
</feature>
<organism evidence="3 4">
    <name type="scientific">Vitrella brassicaformis (strain CCMP3155)</name>
    <dbReference type="NCBI Taxonomy" id="1169540"/>
    <lineage>
        <taxon>Eukaryota</taxon>
        <taxon>Sar</taxon>
        <taxon>Alveolata</taxon>
        <taxon>Colpodellida</taxon>
        <taxon>Vitrellaceae</taxon>
        <taxon>Vitrella</taxon>
    </lineage>
</organism>
<evidence type="ECO:0008006" key="5">
    <source>
        <dbReference type="Google" id="ProtNLM"/>
    </source>
</evidence>
<evidence type="ECO:0000256" key="1">
    <source>
        <dbReference type="SAM" id="Coils"/>
    </source>
</evidence>
<dbReference type="Proteomes" id="UP000041254">
    <property type="component" value="Unassembled WGS sequence"/>
</dbReference>
<proteinExistence type="predicted"/>
<feature type="compositionally biased region" description="Low complexity" evidence="2">
    <location>
        <begin position="639"/>
        <end position="665"/>
    </location>
</feature>
<feature type="compositionally biased region" description="Pro residues" evidence="2">
    <location>
        <begin position="427"/>
        <end position="440"/>
    </location>
</feature>
<feature type="region of interest" description="Disordered" evidence="2">
    <location>
        <begin position="387"/>
        <end position="408"/>
    </location>
</feature>